<gene>
    <name evidence="1" type="ORF">pipiens_000802</name>
</gene>
<feature type="non-terminal residue" evidence="1">
    <location>
        <position position="42"/>
    </location>
</feature>
<dbReference type="AlphaFoldDB" id="A0ABD1CBH1"/>
<evidence type="ECO:0000313" key="2">
    <source>
        <dbReference type="Proteomes" id="UP001562425"/>
    </source>
</evidence>
<sequence length="42" mass="4604">AERNFERDLVCVEVKEAAAAVLEDSEAAATGTSRKLISYYKV</sequence>
<name>A0ABD1CBH1_CULPP</name>
<accession>A0ABD1CBH1</accession>
<comment type="caution">
    <text evidence="1">The sequence shown here is derived from an EMBL/GenBank/DDBJ whole genome shotgun (WGS) entry which is preliminary data.</text>
</comment>
<feature type="non-terminal residue" evidence="1">
    <location>
        <position position="1"/>
    </location>
</feature>
<dbReference type="EMBL" id="JBEHCU010014040">
    <property type="protein sequence ID" value="KAL1373731.1"/>
    <property type="molecule type" value="Genomic_DNA"/>
</dbReference>
<proteinExistence type="predicted"/>
<reference evidence="1 2" key="1">
    <citation type="submission" date="2024-05" db="EMBL/GenBank/DDBJ databases">
        <title>Culex pipiens pipiens assembly and annotation.</title>
        <authorList>
            <person name="Alout H."/>
            <person name="Durand T."/>
        </authorList>
    </citation>
    <scope>NUCLEOTIDE SEQUENCE [LARGE SCALE GENOMIC DNA]</scope>
    <source>
        <strain evidence="1">HA-2024</strain>
        <tissue evidence="1">Whole body</tissue>
    </source>
</reference>
<dbReference type="Proteomes" id="UP001562425">
    <property type="component" value="Unassembled WGS sequence"/>
</dbReference>
<keyword evidence="2" id="KW-1185">Reference proteome</keyword>
<protein>
    <submittedName>
        <fullName evidence="1">Uncharacterized protein</fullName>
    </submittedName>
</protein>
<evidence type="ECO:0000313" key="1">
    <source>
        <dbReference type="EMBL" id="KAL1373731.1"/>
    </source>
</evidence>
<organism evidence="1 2">
    <name type="scientific">Culex pipiens pipiens</name>
    <name type="common">Northern house mosquito</name>
    <dbReference type="NCBI Taxonomy" id="38569"/>
    <lineage>
        <taxon>Eukaryota</taxon>
        <taxon>Metazoa</taxon>
        <taxon>Ecdysozoa</taxon>
        <taxon>Arthropoda</taxon>
        <taxon>Hexapoda</taxon>
        <taxon>Insecta</taxon>
        <taxon>Pterygota</taxon>
        <taxon>Neoptera</taxon>
        <taxon>Endopterygota</taxon>
        <taxon>Diptera</taxon>
        <taxon>Nematocera</taxon>
        <taxon>Culicoidea</taxon>
        <taxon>Culicidae</taxon>
        <taxon>Culicinae</taxon>
        <taxon>Culicini</taxon>
        <taxon>Culex</taxon>
        <taxon>Culex</taxon>
    </lineage>
</organism>